<keyword evidence="2" id="KW-0012">Acyltransferase</keyword>
<evidence type="ECO:0000256" key="2">
    <source>
        <dbReference type="ARBA" id="ARBA00023315"/>
    </source>
</evidence>
<evidence type="ECO:0000259" key="3">
    <source>
        <dbReference type="PROSITE" id="PS51186"/>
    </source>
</evidence>
<dbReference type="AlphaFoldDB" id="A0A3N1HL44"/>
<dbReference type="InterPro" id="IPR050832">
    <property type="entry name" value="Bact_Acetyltransf"/>
</dbReference>
<protein>
    <submittedName>
        <fullName evidence="4">Acetyltransferase (GNAT) family protein</fullName>
    </submittedName>
</protein>
<dbReference type="CDD" id="cd04301">
    <property type="entry name" value="NAT_SF"/>
    <property type="match status" value="1"/>
</dbReference>
<dbReference type="EMBL" id="RJKN01000004">
    <property type="protein sequence ID" value="ROP43186.1"/>
    <property type="molecule type" value="Genomic_DNA"/>
</dbReference>
<dbReference type="InterPro" id="IPR016181">
    <property type="entry name" value="Acyl_CoA_acyltransferase"/>
</dbReference>
<proteinExistence type="predicted"/>
<comment type="caution">
    <text evidence="4">The sequence shown here is derived from an EMBL/GenBank/DDBJ whole genome shotgun (WGS) entry which is preliminary data.</text>
</comment>
<evidence type="ECO:0000256" key="1">
    <source>
        <dbReference type="ARBA" id="ARBA00022679"/>
    </source>
</evidence>
<keyword evidence="5" id="KW-1185">Reference proteome</keyword>
<dbReference type="Proteomes" id="UP000276232">
    <property type="component" value="Unassembled WGS sequence"/>
</dbReference>
<dbReference type="Gene3D" id="3.40.630.30">
    <property type="match status" value="1"/>
</dbReference>
<dbReference type="OrthoDB" id="4119890at2"/>
<name>A0A3N1HL44_9ACTN</name>
<reference evidence="4 5" key="1">
    <citation type="journal article" date="2015" name="Stand. Genomic Sci.">
        <title>Genomic Encyclopedia of Bacterial and Archaeal Type Strains, Phase III: the genomes of soil and plant-associated and newly described type strains.</title>
        <authorList>
            <person name="Whitman W.B."/>
            <person name="Woyke T."/>
            <person name="Klenk H.P."/>
            <person name="Zhou Y."/>
            <person name="Lilburn T.G."/>
            <person name="Beck B.J."/>
            <person name="De Vos P."/>
            <person name="Vandamme P."/>
            <person name="Eisen J.A."/>
            <person name="Garrity G."/>
            <person name="Hugenholtz P."/>
            <person name="Kyrpides N.C."/>
        </authorList>
    </citation>
    <scope>NUCLEOTIDE SEQUENCE [LARGE SCALE GENOMIC DNA]</scope>
    <source>
        <strain evidence="4 5">CECT 7306</strain>
    </source>
</reference>
<dbReference type="RefSeq" id="WP_158674254.1">
    <property type="nucleotide sequence ID" value="NZ_RJKN01000004.1"/>
</dbReference>
<dbReference type="InParanoid" id="A0A3N1HL44"/>
<dbReference type="SUPFAM" id="SSF55729">
    <property type="entry name" value="Acyl-CoA N-acyltransferases (Nat)"/>
    <property type="match status" value="2"/>
</dbReference>
<keyword evidence="1 4" id="KW-0808">Transferase</keyword>
<dbReference type="Pfam" id="PF00583">
    <property type="entry name" value="Acetyltransf_1"/>
    <property type="match status" value="1"/>
</dbReference>
<dbReference type="InterPro" id="IPR000182">
    <property type="entry name" value="GNAT_dom"/>
</dbReference>
<sequence length="368" mass="38909">MTSSPRPAAVSVVECAGDDPAFLASRFDAWFSALEAGLGGDLPTASVWPRAEARLVVADRQPGEDVRLLTATDADGRVVGAGLVDVPLDDNRDLVSADLAVPPAHRRQGVGSALARAVCDLAERLGRPRVLGEVALPVGREPGTWPGAVATTRWGFTLGVADVRREMPVPPDPAAAEALERLRAAALPHAAGYRWEVLRGAPSGEDAEAVAGLSSRMLAEAPQDALVVEPEAVDAAKVLARHARDVRLGRRMWTALARRREDGAVAAYSVLQRSAHEPDVLRQEDTLVLPGHRGHRLGLLLKLATLDAALADGRAEGWADGLRAVRTWNAASNGPMVAVNEAMGFRPVEELHEIQADVAAVRAVVGRA</sequence>
<feature type="domain" description="N-acetyltransferase" evidence="3">
    <location>
        <begin position="10"/>
        <end position="172"/>
    </location>
</feature>
<dbReference type="GO" id="GO:0016747">
    <property type="term" value="F:acyltransferase activity, transferring groups other than amino-acyl groups"/>
    <property type="evidence" value="ECO:0007669"/>
    <property type="project" value="InterPro"/>
</dbReference>
<evidence type="ECO:0000313" key="4">
    <source>
        <dbReference type="EMBL" id="ROP43186.1"/>
    </source>
</evidence>
<evidence type="ECO:0000313" key="5">
    <source>
        <dbReference type="Proteomes" id="UP000276232"/>
    </source>
</evidence>
<dbReference type="PANTHER" id="PTHR43877">
    <property type="entry name" value="AMINOALKYLPHOSPHONATE N-ACETYLTRANSFERASE-RELATED-RELATED"/>
    <property type="match status" value="1"/>
</dbReference>
<gene>
    <name evidence="4" type="ORF">EDC03_1783</name>
</gene>
<organism evidence="4 5">
    <name type="scientific">Pseudokineococcus lusitanus</name>
    <dbReference type="NCBI Taxonomy" id="763993"/>
    <lineage>
        <taxon>Bacteria</taxon>
        <taxon>Bacillati</taxon>
        <taxon>Actinomycetota</taxon>
        <taxon>Actinomycetes</taxon>
        <taxon>Kineosporiales</taxon>
        <taxon>Kineosporiaceae</taxon>
        <taxon>Pseudokineococcus</taxon>
    </lineage>
</organism>
<dbReference type="PROSITE" id="PS51186">
    <property type="entry name" value="GNAT"/>
    <property type="match status" value="1"/>
</dbReference>
<accession>A0A3N1HL44</accession>